<evidence type="ECO:0000256" key="2">
    <source>
        <dbReference type="ARBA" id="ARBA00004953"/>
    </source>
</evidence>
<evidence type="ECO:0000256" key="8">
    <source>
        <dbReference type="ARBA" id="ARBA00023136"/>
    </source>
</evidence>
<evidence type="ECO:0000256" key="6">
    <source>
        <dbReference type="ARBA" id="ARBA00022692"/>
    </source>
</evidence>
<dbReference type="AlphaFoldDB" id="A0A0U2YXH4"/>
<dbReference type="GO" id="GO:0048472">
    <property type="term" value="F:threonine-phosphate decarboxylase activity"/>
    <property type="evidence" value="ECO:0007669"/>
    <property type="project" value="InterPro"/>
</dbReference>
<keyword evidence="11" id="KW-1185">Reference proteome</keyword>
<comment type="caution">
    <text evidence="9">Lacks conserved residue(s) required for the propagation of feature annotation.</text>
</comment>
<evidence type="ECO:0000256" key="7">
    <source>
        <dbReference type="ARBA" id="ARBA00022989"/>
    </source>
</evidence>
<feature type="transmembrane region" description="Helical" evidence="9">
    <location>
        <begin position="298"/>
        <end position="316"/>
    </location>
</feature>
<dbReference type="PANTHER" id="PTHR34308">
    <property type="entry name" value="COBALAMIN BIOSYNTHESIS PROTEIN CBIB"/>
    <property type="match status" value="1"/>
</dbReference>
<dbReference type="Pfam" id="PF03186">
    <property type="entry name" value="CobD_Cbib"/>
    <property type="match status" value="1"/>
</dbReference>
<dbReference type="STRING" id="200991.AUC31_13920"/>
<comment type="similarity">
    <text evidence="3 9">Belongs to the CobD/CbiB family.</text>
</comment>
<dbReference type="NCBIfam" id="TIGR00380">
    <property type="entry name" value="cobal_cbiB"/>
    <property type="match status" value="1"/>
</dbReference>
<gene>
    <name evidence="9" type="primary">cobD</name>
    <name evidence="10" type="ORF">AUC31_13920</name>
</gene>
<comment type="subcellular location">
    <subcellularLocation>
        <location evidence="1 9">Cell membrane</location>
        <topology evidence="1 9">Multi-pass membrane protein</topology>
    </subcellularLocation>
</comment>
<evidence type="ECO:0000313" key="10">
    <source>
        <dbReference type="EMBL" id="ALS76222.1"/>
    </source>
</evidence>
<evidence type="ECO:0000256" key="9">
    <source>
        <dbReference type="HAMAP-Rule" id="MF_00024"/>
    </source>
</evidence>
<dbReference type="HAMAP" id="MF_00024">
    <property type="entry name" value="CobD_CbiB"/>
    <property type="match status" value="1"/>
</dbReference>
<keyword evidence="7 9" id="KW-1133">Transmembrane helix</keyword>
<accession>A0A0U2YXH4</accession>
<dbReference type="PANTHER" id="PTHR34308:SF1">
    <property type="entry name" value="COBALAMIN BIOSYNTHESIS PROTEIN CBIB"/>
    <property type="match status" value="1"/>
</dbReference>
<evidence type="ECO:0000256" key="3">
    <source>
        <dbReference type="ARBA" id="ARBA00006263"/>
    </source>
</evidence>
<evidence type="ECO:0000313" key="11">
    <source>
        <dbReference type="Proteomes" id="UP000067683"/>
    </source>
</evidence>
<dbReference type="RefSeq" id="WP_058382925.1">
    <property type="nucleotide sequence ID" value="NZ_CP013659.2"/>
</dbReference>
<name>A0A0U2YXH4_9BACL</name>
<comment type="function">
    <text evidence="9">Converts cobyric acid to cobinamide by the addition of aminopropanol on the F carboxylic group.</text>
</comment>
<keyword evidence="8 9" id="KW-0472">Membrane</keyword>
<dbReference type="UniPathway" id="UPA00148"/>
<dbReference type="InterPro" id="IPR004485">
    <property type="entry name" value="Cobalamin_biosynth_CobD/CbiB"/>
</dbReference>
<reference evidence="10" key="1">
    <citation type="submission" date="2016-01" db="EMBL/GenBank/DDBJ databases">
        <title>Complete genome of Planococcus rifietoensis type strain M8.</title>
        <authorList>
            <person name="See-Too W.S."/>
        </authorList>
    </citation>
    <scope>NUCLEOTIDE SEQUENCE [LARGE SCALE GENOMIC DNA]</scope>
    <source>
        <strain evidence="10">M8</strain>
    </source>
</reference>
<dbReference type="Proteomes" id="UP000067683">
    <property type="component" value="Chromosome"/>
</dbReference>
<organism evidence="10 11">
    <name type="scientific">Planococcus rifietoensis</name>
    <dbReference type="NCBI Taxonomy" id="200991"/>
    <lineage>
        <taxon>Bacteria</taxon>
        <taxon>Bacillati</taxon>
        <taxon>Bacillota</taxon>
        <taxon>Bacilli</taxon>
        <taxon>Bacillales</taxon>
        <taxon>Caryophanaceae</taxon>
        <taxon>Planococcus</taxon>
    </lineage>
</organism>
<dbReference type="EMBL" id="CP013659">
    <property type="protein sequence ID" value="ALS76222.1"/>
    <property type="molecule type" value="Genomic_DNA"/>
</dbReference>
<proteinExistence type="inferred from homology"/>
<dbReference type="GO" id="GO:0005886">
    <property type="term" value="C:plasma membrane"/>
    <property type="evidence" value="ECO:0007669"/>
    <property type="project" value="UniProtKB-SubCell"/>
</dbReference>
<evidence type="ECO:0000256" key="1">
    <source>
        <dbReference type="ARBA" id="ARBA00004651"/>
    </source>
</evidence>
<dbReference type="GO" id="GO:0009236">
    <property type="term" value="P:cobalamin biosynthetic process"/>
    <property type="evidence" value="ECO:0007669"/>
    <property type="project" value="UniProtKB-UniRule"/>
</dbReference>
<keyword evidence="5 9" id="KW-0169">Cobalamin biosynthesis</keyword>
<evidence type="ECO:0000256" key="4">
    <source>
        <dbReference type="ARBA" id="ARBA00022475"/>
    </source>
</evidence>
<keyword evidence="4 9" id="KW-1003">Cell membrane</keyword>
<keyword evidence="6 9" id="KW-0812">Transmembrane</keyword>
<protein>
    <recommendedName>
        <fullName evidence="9">Cobalamin biosynthesis protein CobD</fullName>
    </recommendedName>
</protein>
<dbReference type="KEGG" id="prt:AUC31_13920"/>
<comment type="pathway">
    <text evidence="2 9">Cofactor biosynthesis; adenosylcobalamin biosynthesis.</text>
</comment>
<dbReference type="GO" id="GO:0015420">
    <property type="term" value="F:ABC-type vitamin B12 transporter activity"/>
    <property type="evidence" value="ECO:0007669"/>
    <property type="project" value="UniProtKB-UniRule"/>
</dbReference>
<sequence>MIHHVLAIGIGLLLDRLIGDPPAWPHPVRWIGSLINRLKSRLNVPKHAFRNGFAMLSIVLAIVATVTVAIVTIAYSLHPSIGVLAEALLIASGLSQKSLKQAAEDVYTPLVQGDFALARNKLSWIVGRDTEALGESEITRGVVETVSENTSDGITAPMFWALLFGAPGLWIYKAVNTCDSMVGYKNEEFRDFGFASAKFDDVLNYVPSRVTGLLIVLFTRNESGMPLKQRLSIWLRDARKHPSPNSGWLEAATAVQLGIELGGVNSYGGVRSIRAKMGEPLFKLEAPHIRSAVNQMNIAAISFFVLIAIGGILLEIT</sequence>
<dbReference type="OrthoDB" id="9811967at2"/>
<evidence type="ECO:0000256" key="5">
    <source>
        <dbReference type="ARBA" id="ARBA00022573"/>
    </source>
</evidence>
<feature type="transmembrane region" description="Helical" evidence="9">
    <location>
        <begin position="53"/>
        <end position="75"/>
    </location>
</feature>